<evidence type="ECO:0000256" key="1">
    <source>
        <dbReference type="SAM" id="MobiDB-lite"/>
    </source>
</evidence>
<sequence length="335" mass="37071">VLAQLHSTQDPGTSVKAKAAAYLQAKAQKMGSRYLAVMAQHAADDPFEKVKKMIKDLIVRLMEEANAEADHHAFCSTELATNKQTRDNKAAEVEGLTASVDKMTAEVGELASEITQLSDAIAEISAQQSEGMKLRTEEKSANEQVLADAKGAQEAVEKAIQLLRDFYGKQDAAAAMIQQAQREPYTGMGDASAGVLGLLDVILSDFARLETETSAAEDQAVSAFEKFMAESTQDKEVKETELSHKRDRKQSTEEQLRTDQKELKLTQEELDKALDYYDKLKEDCLETGLSYEARAADLSNIINFRDSLEDRVRMRQEEIQSLKEALRILSGDDIA</sequence>
<evidence type="ECO:0000313" key="2">
    <source>
        <dbReference type="EMBL" id="CAK0828716.1"/>
    </source>
</evidence>
<accession>A0ABN9S9X4</accession>
<organism evidence="2 3">
    <name type="scientific">Prorocentrum cordatum</name>
    <dbReference type="NCBI Taxonomy" id="2364126"/>
    <lineage>
        <taxon>Eukaryota</taxon>
        <taxon>Sar</taxon>
        <taxon>Alveolata</taxon>
        <taxon>Dinophyceae</taxon>
        <taxon>Prorocentrales</taxon>
        <taxon>Prorocentraceae</taxon>
        <taxon>Prorocentrum</taxon>
    </lineage>
</organism>
<name>A0ABN9S9X4_9DINO</name>
<feature type="non-terminal residue" evidence="2">
    <location>
        <position position="1"/>
    </location>
</feature>
<evidence type="ECO:0000313" key="3">
    <source>
        <dbReference type="Proteomes" id="UP001189429"/>
    </source>
</evidence>
<gene>
    <name evidence="2" type="ORF">PCOR1329_LOCUS27868</name>
</gene>
<protein>
    <submittedName>
        <fullName evidence="2">Uncharacterized protein</fullName>
    </submittedName>
</protein>
<reference evidence="2" key="1">
    <citation type="submission" date="2023-10" db="EMBL/GenBank/DDBJ databases">
        <authorList>
            <person name="Chen Y."/>
            <person name="Shah S."/>
            <person name="Dougan E. K."/>
            <person name="Thang M."/>
            <person name="Chan C."/>
        </authorList>
    </citation>
    <scope>NUCLEOTIDE SEQUENCE [LARGE SCALE GENOMIC DNA]</scope>
</reference>
<dbReference type="EMBL" id="CAUYUJ010010169">
    <property type="protein sequence ID" value="CAK0828716.1"/>
    <property type="molecule type" value="Genomic_DNA"/>
</dbReference>
<dbReference type="Proteomes" id="UP001189429">
    <property type="component" value="Unassembled WGS sequence"/>
</dbReference>
<proteinExistence type="predicted"/>
<keyword evidence="3" id="KW-1185">Reference proteome</keyword>
<feature type="region of interest" description="Disordered" evidence="1">
    <location>
        <begin position="232"/>
        <end position="257"/>
    </location>
</feature>
<comment type="caution">
    <text evidence="2">The sequence shown here is derived from an EMBL/GenBank/DDBJ whole genome shotgun (WGS) entry which is preliminary data.</text>
</comment>